<dbReference type="EMBL" id="JAACJM010000095">
    <property type="protein sequence ID" value="KAF5347414.1"/>
    <property type="molecule type" value="Genomic_DNA"/>
</dbReference>
<reference evidence="1 2" key="1">
    <citation type="journal article" date="2020" name="ISME J.">
        <title>Uncovering the hidden diversity of litter-decomposition mechanisms in mushroom-forming fungi.</title>
        <authorList>
            <person name="Floudas D."/>
            <person name="Bentzer J."/>
            <person name="Ahren D."/>
            <person name="Johansson T."/>
            <person name="Persson P."/>
            <person name="Tunlid A."/>
        </authorList>
    </citation>
    <scope>NUCLEOTIDE SEQUENCE [LARGE SCALE GENOMIC DNA]</scope>
    <source>
        <strain evidence="1 2">CBS 291.85</strain>
    </source>
</reference>
<protein>
    <submittedName>
        <fullName evidence="1">Uncharacterized protein</fullName>
    </submittedName>
</protein>
<evidence type="ECO:0000313" key="2">
    <source>
        <dbReference type="Proteomes" id="UP000559256"/>
    </source>
</evidence>
<keyword evidence="2" id="KW-1185">Reference proteome</keyword>
<comment type="caution">
    <text evidence="1">The sequence shown here is derived from an EMBL/GenBank/DDBJ whole genome shotgun (WGS) entry which is preliminary data.</text>
</comment>
<evidence type="ECO:0000313" key="1">
    <source>
        <dbReference type="EMBL" id="KAF5347414.1"/>
    </source>
</evidence>
<dbReference type="Proteomes" id="UP000559256">
    <property type="component" value="Unassembled WGS sequence"/>
</dbReference>
<proteinExistence type="predicted"/>
<name>A0A8H5FSG1_9AGAR</name>
<sequence>MLLVLQMMADSYAPKGTLLKHLHLKALKFLLKSSGPHSPNAPKPQNVLIIRRSNVMYAGTTLAVTMTSEPSLKADVNSSLVFS</sequence>
<gene>
    <name evidence="1" type="ORF">D9758_011290</name>
</gene>
<accession>A0A8H5FSG1</accession>
<dbReference type="AlphaFoldDB" id="A0A8H5FSG1"/>
<organism evidence="1 2">
    <name type="scientific">Tetrapyrgos nigripes</name>
    <dbReference type="NCBI Taxonomy" id="182062"/>
    <lineage>
        <taxon>Eukaryota</taxon>
        <taxon>Fungi</taxon>
        <taxon>Dikarya</taxon>
        <taxon>Basidiomycota</taxon>
        <taxon>Agaricomycotina</taxon>
        <taxon>Agaricomycetes</taxon>
        <taxon>Agaricomycetidae</taxon>
        <taxon>Agaricales</taxon>
        <taxon>Marasmiineae</taxon>
        <taxon>Marasmiaceae</taxon>
        <taxon>Tetrapyrgos</taxon>
    </lineage>
</organism>